<dbReference type="NCBIfam" id="NF001380">
    <property type="entry name" value="PRK00279.1-2"/>
    <property type="match status" value="1"/>
</dbReference>
<keyword evidence="10" id="KW-1185">Reference proteome</keyword>
<keyword evidence="2" id="KW-0545">Nucleotide biosynthesis</keyword>
<proteinExistence type="inferred from homology"/>
<dbReference type="SUPFAM" id="SSF52540">
    <property type="entry name" value="P-loop containing nucleoside triphosphate hydrolases"/>
    <property type="match status" value="1"/>
</dbReference>
<name>A0AAP6JHQ3_9GAMM</name>
<dbReference type="Pfam" id="PF00406">
    <property type="entry name" value="ADK"/>
    <property type="match status" value="1"/>
</dbReference>
<dbReference type="NCBIfam" id="TIGR01351">
    <property type="entry name" value="adk"/>
    <property type="match status" value="1"/>
</dbReference>
<dbReference type="FunFam" id="3.40.50.300:FF:000106">
    <property type="entry name" value="Adenylate kinase mitochondrial"/>
    <property type="match status" value="1"/>
</dbReference>
<feature type="region of interest" description="Disordered" evidence="7">
    <location>
        <begin position="217"/>
        <end position="376"/>
    </location>
</feature>
<dbReference type="EC" id="2.7.4.3" evidence="6"/>
<dbReference type="GO" id="GO:0005524">
    <property type="term" value="F:ATP binding"/>
    <property type="evidence" value="ECO:0007669"/>
    <property type="project" value="UniProtKB-KW"/>
</dbReference>
<protein>
    <recommendedName>
        <fullName evidence="6">Adenylate kinase</fullName>
        <ecNumber evidence="6">2.7.4.3</ecNumber>
    </recommendedName>
</protein>
<evidence type="ECO:0000313" key="10">
    <source>
        <dbReference type="Proteomes" id="UP001302316"/>
    </source>
</evidence>
<dbReference type="EMBL" id="JAYGII010000064">
    <property type="protein sequence ID" value="MEA5446827.1"/>
    <property type="molecule type" value="Genomic_DNA"/>
</dbReference>
<feature type="domain" description="Adenylate kinase active site lid" evidence="8">
    <location>
        <begin position="127"/>
        <end position="162"/>
    </location>
</feature>
<comment type="subunit">
    <text evidence="6">Monomer.</text>
</comment>
<evidence type="ECO:0000256" key="3">
    <source>
        <dbReference type="ARBA" id="ARBA00022741"/>
    </source>
</evidence>
<dbReference type="PANTHER" id="PTHR23359">
    <property type="entry name" value="NUCLEOTIDE KINASE"/>
    <property type="match status" value="1"/>
</dbReference>
<dbReference type="CDD" id="cd01428">
    <property type="entry name" value="ADK"/>
    <property type="match status" value="1"/>
</dbReference>
<gene>
    <name evidence="9" type="ORF">VCB98_13450</name>
</gene>
<feature type="compositionally biased region" description="Low complexity" evidence="7">
    <location>
        <begin position="217"/>
        <end position="226"/>
    </location>
</feature>
<dbReference type="GO" id="GO:0004017">
    <property type="term" value="F:AMP kinase activity"/>
    <property type="evidence" value="ECO:0007669"/>
    <property type="project" value="UniProtKB-EC"/>
</dbReference>
<reference evidence="9 10" key="1">
    <citation type="submission" date="2023-12" db="EMBL/GenBank/DDBJ databases">
        <title>Whole-genome sequencing of halo(alkali)philic microorganisms from hypersaline lakes.</title>
        <authorList>
            <person name="Sorokin D.Y."/>
            <person name="Merkel A.Y."/>
            <person name="Messina E."/>
            <person name="Yakimov M."/>
        </authorList>
    </citation>
    <scope>NUCLEOTIDE SEQUENCE [LARGE SCALE GENOMIC DNA]</scope>
    <source>
        <strain evidence="9 10">AB-CW1</strain>
    </source>
</reference>
<evidence type="ECO:0000256" key="6">
    <source>
        <dbReference type="RuleBase" id="RU003331"/>
    </source>
</evidence>
<accession>A0AAP6JHQ3</accession>
<dbReference type="GO" id="GO:0005737">
    <property type="term" value="C:cytoplasm"/>
    <property type="evidence" value="ECO:0007669"/>
    <property type="project" value="UniProtKB-SubCell"/>
</dbReference>
<dbReference type="InterPro" id="IPR033690">
    <property type="entry name" value="Adenylat_kinase_CS"/>
</dbReference>
<feature type="compositionally biased region" description="Basic residues" evidence="7">
    <location>
        <begin position="262"/>
        <end position="376"/>
    </location>
</feature>
<evidence type="ECO:0000256" key="4">
    <source>
        <dbReference type="ARBA" id="ARBA00022777"/>
    </source>
</evidence>
<keyword evidence="4 5" id="KW-0418">Kinase</keyword>
<dbReference type="HAMAP" id="MF_00235">
    <property type="entry name" value="Adenylate_kinase_Adk"/>
    <property type="match status" value="1"/>
</dbReference>
<comment type="similarity">
    <text evidence="5">Belongs to the adenylate kinase family.</text>
</comment>
<dbReference type="InterPro" id="IPR027417">
    <property type="entry name" value="P-loop_NTPase"/>
</dbReference>
<comment type="subcellular location">
    <subcellularLocation>
        <location evidence="6">Cytoplasm</location>
    </subcellularLocation>
</comment>
<dbReference type="PRINTS" id="PR00094">
    <property type="entry name" value="ADENYLTKNASE"/>
</dbReference>
<dbReference type="NCBIfam" id="NF011100">
    <property type="entry name" value="PRK14527.1"/>
    <property type="match status" value="1"/>
</dbReference>
<dbReference type="InterPro" id="IPR000850">
    <property type="entry name" value="Adenylat/UMP-CMP_kin"/>
</dbReference>
<dbReference type="Gene3D" id="3.40.50.300">
    <property type="entry name" value="P-loop containing nucleotide triphosphate hydrolases"/>
    <property type="match status" value="1"/>
</dbReference>
<keyword evidence="1 5" id="KW-0808">Transferase</keyword>
<comment type="catalytic activity">
    <reaction evidence="6">
        <text>AMP + ATP = 2 ADP</text>
        <dbReference type="Rhea" id="RHEA:12973"/>
        <dbReference type="ChEBI" id="CHEBI:30616"/>
        <dbReference type="ChEBI" id="CHEBI:456215"/>
        <dbReference type="ChEBI" id="CHEBI:456216"/>
        <dbReference type="EC" id="2.7.4.3"/>
    </reaction>
</comment>
<keyword evidence="3 6" id="KW-0547">Nucleotide-binding</keyword>
<dbReference type="NCBIfam" id="NF001381">
    <property type="entry name" value="PRK00279.1-3"/>
    <property type="match status" value="1"/>
</dbReference>
<sequence>MRIVMLGAPGAGKGTQSRQLVETYGIPQIATGDLLRAALKAGTDLGLKAKAAMDAGQLVSDEIVLGIIKERLKEGDARDGFILDGFPRNIAQAEELDRMLAEIGQPLDLAILMDVDEDKLVQRLAGRRVCQHCGNVHNIYSAPPKLEGQCDACGGPLAHRADDNEETVLNRLRVYDAQTRPLVEYFRGQGKLATVDADGEMEDVFRRLKAVLDPVKSGTAPAASSGGAAGAVTPYSTEPAADAATGRPGGGDDAAEPAAARTVKKATKKKATKKKASKKKATKKKATKKKATKKKASKKKASKKKASKKKATKKKATKKKASKKKASKKKATKKKASKKKASKKKASKKKATKKKASKKKATKKKASKKKATKKKA</sequence>
<evidence type="ECO:0000256" key="2">
    <source>
        <dbReference type="ARBA" id="ARBA00022727"/>
    </source>
</evidence>
<dbReference type="Pfam" id="PF05191">
    <property type="entry name" value="ADK_lid"/>
    <property type="match status" value="1"/>
</dbReference>
<comment type="caution">
    <text evidence="9">The sequence shown here is derived from an EMBL/GenBank/DDBJ whole genome shotgun (WGS) entry which is preliminary data.</text>
</comment>
<evidence type="ECO:0000259" key="8">
    <source>
        <dbReference type="Pfam" id="PF05191"/>
    </source>
</evidence>
<evidence type="ECO:0000256" key="5">
    <source>
        <dbReference type="RuleBase" id="RU003330"/>
    </source>
</evidence>
<keyword evidence="6" id="KW-0067">ATP-binding</keyword>
<feature type="non-terminal residue" evidence="9">
    <location>
        <position position="376"/>
    </location>
</feature>
<dbReference type="InterPro" id="IPR006259">
    <property type="entry name" value="Adenyl_kin_sub"/>
</dbReference>
<evidence type="ECO:0000313" key="9">
    <source>
        <dbReference type="EMBL" id="MEA5446827.1"/>
    </source>
</evidence>
<dbReference type="PROSITE" id="PS00113">
    <property type="entry name" value="ADENYLATE_KINASE"/>
    <property type="match status" value="1"/>
</dbReference>
<organism evidence="9 10">
    <name type="scientific">Natronospira elongata</name>
    <dbReference type="NCBI Taxonomy" id="3110268"/>
    <lineage>
        <taxon>Bacteria</taxon>
        <taxon>Pseudomonadati</taxon>
        <taxon>Pseudomonadota</taxon>
        <taxon>Gammaproteobacteria</taxon>
        <taxon>Natronospirales</taxon>
        <taxon>Natronospiraceae</taxon>
        <taxon>Natronospira</taxon>
    </lineage>
</organism>
<dbReference type="AlphaFoldDB" id="A0AAP6JHQ3"/>
<evidence type="ECO:0000256" key="1">
    <source>
        <dbReference type="ARBA" id="ARBA00022679"/>
    </source>
</evidence>
<dbReference type="InterPro" id="IPR007862">
    <property type="entry name" value="Adenylate_kinase_lid-dom"/>
</dbReference>
<dbReference type="Proteomes" id="UP001302316">
    <property type="component" value="Unassembled WGS sequence"/>
</dbReference>
<evidence type="ECO:0000256" key="7">
    <source>
        <dbReference type="SAM" id="MobiDB-lite"/>
    </source>
</evidence>